<reference evidence="6" key="1">
    <citation type="journal article" date="2013" name="Nat. Biotechnol.">
        <title>Draft genome sequence of chickpea (Cicer arietinum) provides a resource for trait improvement.</title>
        <authorList>
            <person name="Varshney R.K."/>
            <person name="Song C."/>
            <person name="Saxena R.K."/>
            <person name="Azam S."/>
            <person name="Yu S."/>
            <person name="Sharpe A.G."/>
            <person name="Cannon S."/>
            <person name="Baek J."/>
            <person name="Rosen B.D."/>
            <person name="Tar'an B."/>
            <person name="Millan T."/>
            <person name="Zhang X."/>
            <person name="Ramsay L.D."/>
            <person name="Iwata A."/>
            <person name="Wang Y."/>
            <person name="Nelson W."/>
            <person name="Farmer A.D."/>
            <person name="Gaur P.M."/>
            <person name="Soderlund C."/>
            <person name="Penmetsa R.V."/>
            <person name="Xu C."/>
            <person name="Bharti A.K."/>
            <person name="He W."/>
            <person name="Winter P."/>
            <person name="Zhao S."/>
            <person name="Hane J.K."/>
            <person name="Carrasquilla-Garcia N."/>
            <person name="Condie J.A."/>
            <person name="Upadhyaya H.D."/>
            <person name="Luo M.C."/>
            <person name="Thudi M."/>
            <person name="Gowda C.L."/>
            <person name="Singh N.P."/>
            <person name="Lichtenzveig J."/>
            <person name="Gali K.K."/>
            <person name="Rubio J."/>
            <person name="Nadarajan N."/>
            <person name="Dolezel J."/>
            <person name="Bansal K.C."/>
            <person name="Xu X."/>
            <person name="Edwards D."/>
            <person name="Zhang G."/>
            <person name="Kahl G."/>
            <person name="Gil J."/>
            <person name="Singh K.B."/>
            <person name="Datta S.K."/>
            <person name="Jackson S.A."/>
            <person name="Wang J."/>
            <person name="Cook D.R."/>
        </authorList>
    </citation>
    <scope>NUCLEOTIDE SEQUENCE [LARGE SCALE GENOMIC DNA]</scope>
    <source>
        <strain evidence="6">cv. CDC Frontier</strain>
    </source>
</reference>
<dbReference type="NCBIfam" id="TIGR02189">
    <property type="entry name" value="GlrX-like_plant"/>
    <property type="match status" value="1"/>
</dbReference>
<dbReference type="PaxDb" id="3827-XP_004488285.1"/>
<dbReference type="Proteomes" id="UP000087171">
    <property type="component" value="Chromosome Ca1"/>
</dbReference>
<dbReference type="RefSeq" id="XP_004488285.3">
    <property type="nucleotide sequence ID" value="XM_004488228.3"/>
</dbReference>
<dbReference type="AlphaFoldDB" id="A0A1S2XHS3"/>
<reference evidence="7" key="2">
    <citation type="submission" date="2025-08" db="UniProtKB">
        <authorList>
            <consortium name="RefSeq"/>
        </authorList>
    </citation>
    <scope>IDENTIFICATION</scope>
    <source>
        <tissue evidence="7">Etiolated seedlings</tissue>
    </source>
</reference>
<dbReference type="CDD" id="cd03419">
    <property type="entry name" value="GRX_GRXh_1_2_like"/>
    <property type="match status" value="1"/>
</dbReference>
<dbReference type="Pfam" id="PF00462">
    <property type="entry name" value="Glutaredoxin"/>
    <property type="match status" value="1"/>
</dbReference>
<name>A0A1S2XHS3_CICAR</name>
<dbReference type="GO" id="GO:0005737">
    <property type="term" value="C:cytoplasm"/>
    <property type="evidence" value="ECO:0007669"/>
    <property type="project" value="UniProtKB-SubCell"/>
</dbReference>
<gene>
    <name evidence="7" type="primary">LOC101509987</name>
</gene>
<comment type="similarity">
    <text evidence="2">Belongs to the glutaredoxin family. CC-type subfamily.</text>
</comment>
<proteinExistence type="inferred from homology"/>
<dbReference type="InterPro" id="IPR011905">
    <property type="entry name" value="GlrX-like_pln_2"/>
</dbReference>
<comment type="subcellular location">
    <subcellularLocation>
        <location evidence="1">Cytoplasm</location>
    </subcellularLocation>
</comment>
<evidence type="ECO:0000259" key="5">
    <source>
        <dbReference type="Pfam" id="PF00462"/>
    </source>
</evidence>
<dbReference type="KEGG" id="cam:101509987"/>
<sequence>MKLTHFMPLDSLTHPLPFYFDSRAPNKPSRSHSLYINSHFPFLPFQLINDTLVHLISFLPLSLSLTMQVLKSATKMQAATPPPPLNQLNNMRPYEMVHHLASSNAVVIFSTSYSCMSSVAERFLISLGVGPTLVELDQQPDRSAIWSVLYDLAGSDHQPVPAVFVGGKFLGGLETLMANHLNGTLVPLLKEAGALWL</sequence>
<dbReference type="InterPro" id="IPR036249">
    <property type="entry name" value="Thioredoxin-like_sf"/>
</dbReference>
<organism evidence="6 7">
    <name type="scientific">Cicer arietinum</name>
    <name type="common">Chickpea</name>
    <name type="synonym">Garbanzo</name>
    <dbReference type="NCBI Taxonomy" id="3827"/>
    <lineage>
        <taxon>Eukaryota</taxon>
        <taxon>Viridiplantae</taxon>
        <taxon>Streptophyta</taxon>
        <taxon>Embryophyta</taxon>
        <taxon>Tracheophyta</taxon>
        <taxon>Spermatophyta</taxon>
        <taxon>Magnoliopsida</taxon>
        <taxon>eudicotyledons</taxon>
        <taxon>Gunneridae</taxon>
        <taxon>Pentapetalae</taxon>
        <taxon>rosids</taxon>
        <taxon>fabids</taxon>
        <taxon>Fabales</taxon>
        <taxon>Fabaceae</taxon>
        <taxon>Papilionoideae</taxon>
        <taxon>50 kb inversion clade</taxon>
        <taxon>NPAAA clade</taxon>
        <taxon>Hologalegina</taxon>
        <taxon>IRL clade</taxon>
        <taxon>Cicereae</taxon>
        <taxon>Cicer</taxon>
    </lineage>
</organism>
<dbReference type="GeneID" id="101509987"/>
<evidence type="ECO:0000313" key="7">
    <source>
        <dbReference type="RefSeq" id="XP_004488285.3"/>
    </source>
</evidence>
<dbReference type="OrthoDB" id="418495at2759"/>
<dbReference type="InterPro" id="IPR002109">
    <property type="entry name" value="Glutaredoxin"/>
</dbReference>
<dbReference type="PANTHER" id="PTHR10168">
    <property type="entry name" value="GLUTAREDOXIN"/>
    <property type="match status" value="1"/>
</dbReference>
<protein>
    <submittedName>
        <fullName evidence="7">Glutaredoxin-C3-like</fullName>
    </submittedName>
</protein>
<feature type="domain" description="Glutaredoxin" evidence="5">
    <location>
        <begin position="106"/>
        <end position="169"/>
    </location>
</feature>
<keyword evidence="3" id="KW-0963">Cytoplasm</keyword>
<dbReference type="eggNOG" id="KOG1752">
    <property type="taxonomic scope" value="Eukaryota"/>
</dbReference>
<evidence type="ECO:0000256" key="3">
    <source>
        <dbReference type="ARBA" id="ARBA00022490"/>
    </source>
</evidence>
<dbReference type="Gene3D" id="3.40.30.10">
    <property type="entry name" value="Glutaredoxin"/>
    <property type="match status" value="1"/>
</dbReference>
<dbReference type="SUPFAM" id="SSF52833">
    <property type="entry name" value="Thioredoxin-like"/>
    <property type="match status" value="1"/>
</dbReference>
<dbReference type="STRING" id="3827.A0A1S2XHS3"/>
<evidence type="ECO:0000256" key="4">
    <source>
        <dbReference type="ARBA" id="ARBA00023284"/>
    </source>
</evidence>
<keyword evidence="4" id="KW-0676">Redox-active center</keyword>
<evidence type="ECO:0000313" key="6">
    <source>
        <dbReference type="Proteomes" id="UP000087171"/>
    </source>
</evidence>
<evidence type="ECO:0000256" key="1">
    <source>
        <dbReference type="ARBA" id="ARBA00004496"/>
    </source>
</evidence>
<dbReference type="PROSITE" id="PS51354">
    <property type="entry name" value="GLUTAREDOXIN_2"/>
    <property type="match status" value="1"/>
</dbReference>
<evidence type="ECO:0000256" key="2">
    <source>
        <dbReference type="ARBA" id="ARBA00007568"/>
    </source>
</evidence>
<accession>A0A1S2XHS3</accession>
<keyword evidence="6" id="KW-1185">Reference proteome</keyword>